<dbReference type="Proteomes" id="UP000646827">
    <property type="component" value="Unassembled WGS sequence"/>
</dbReference>
<feature type="coiled-coil region" evidence="1">
    <location>
        <begin position="216"/>
        <end position="243"/>
    </location>
</feature>
<comment type="caution">
    <text evidence="3">The sequence shown here is derived from an EMBL/GenBank/DDBJ whole genome shotgun (WGS) entry which is preliminary data.</text>
</comment>
<evidence type="ECO:0000313" key="3">
    <source>
        <dbReference type="EMBL" id="KAG2217130.1"/>
    </source>
</evidence>
<sequence>MGKTITKKSTGKKAAAVGIPIATPGTKIPVSQELINNLERDFSAAQANIKCPNDICKKKGKIIILDGANNPAFEPPTPIYKCTSCYKKYAHTRILDLITVAIQATKNNKIILGKEKMTTPSGSGTPTGTPDSDQEMDHVLHLQNQVTTPPTANQPEKSWADQVEELTTEKQSVDMETNNNFLHLYPNLPDFLQDIYKKQETTDKKVSELTDALSNMAQIIKENATLKIELEAARTEIALLKNKQITLDPTPSIKKALRPTIQILDNEDDGLAQSKHAPPSAEVQQQLKNNYAAAVTRGIKKQPTKKRNVPSKRAKEIAARHLTAVPESQGFQFMYVPCRHRMTIKAMRQILRTLRVDNSRILDVYFPDRQVAALLIHNDYAQSLAEILQKEGIQVKKEFDPLDPSILRDQKLADLSDEEWFEKVQELHHKNLLKVLQFIRTPVKFAVARNFYKNSWITAEELASFLPTYKTHEDRILDAKRLLNDDTKSVTSSRPVSPSMEIDDEIEASSNNTTSTSTTQNN</sequence>
<dbReference type="OrthoDB" id="2206543at2759"/>
<gene>
    <name evidence="3" type="ORF">INT45_011913</name>
</gene>
<accession>A0A8H7VE60</accession>
<keyword evidence="1" id="KW-0175">Coiled coil</keyword>
<reference evidence="3 4" key="1">
    <citation type="submission" date="2020-12" db="EMBL/GenBank/DDBJ databases">
        <title>Metabolic potential, ecology and presence of endohyphal bacteria is reflected in genomic diversity of Mucoromycotina.</title>
        <authorList>
            <person name="Muszewska A."/>
            <person name="Okrasinska A."/>
            <person name="Steczkiewicz K."/>
            <person name="Drgas O."/>
            <person name="Orlowska M."/>
            <person name="Perlinska-Lenart U."/>
            <person name="Aleksandrzak-Piekarczyk T."/>
            <person name="Szatraj K."/>
            <person name="Zielenkiewicz U."/>
            <person name="Pilsyk S."/>
            <person name="Malc E."/>
            <person name="Mieczkowski P."/>
            <person name="Kruszewska J.S."/>
            <person name="Biernat P."/>
            <person name="Pawlowska J."/>
        </authorList>
    </citation>
    <scope>NUCLEOTIDE SEQUENCE [LARGE SCALE GENOMIC DNA]</scope>
    <source>
        <strain evidence="3 4">CBS 142.35</strain>
    </source>
</reference>
<dbReference type="EMBL" id="JAEPRB010000325">
    <property type="protein sequence ID" value="KAG2217130.1"/>
    <property type="molecule type" value="Genomic_DNA"/>
</dbReference>
<dbReference type="AlphaFoldDB" id="A0A8H7VE60"/>
<name>A0A8H7VE60_9FUNG</name>
<organism evidence="3 4">
    <name type="scientific">Circinella minor</name>
    <dbReference type="NCBI Taxonomy" id="1195481"/>
    <lineage>
        <taxon>Eukaryota</taxon>
        <taxon>Fungi</taxon>
        <taxon>Fungi incertae sedis</taxon>
        <taxon>Mucoromycota</taxon>
        <taxon>Mucoromycotina</taxon>
        <taxon>Mucoromycetes</taxon>
        <taxon>Mucorales</taxon>
        <taxon>Lichtheimiaceae</taxon>
        <taxon>Circinella</taxon>
    </lineage>
</organism>
<evidence type="ECO:0000256" key="2">
    <source>
        <dbReference type="SAM" id="MobiDB-lite"/>
    </source>
</evidence>
<feature type="region of interest" description="Disordered" evidence="2">
    <location>
        <begin position="487"/>
        <end position="522"/>
    </location>
</feature>
<feature type="compositionally biased region" description="Low complexity" evidence="2">
    <location>
        <begin position="118"/>
        <end position="131"/>
    </location>
</feature>
<keyword evidence="4" id="KW-1185">Reference proteome</keyword>
<feature type="compositionally biased region" description="Low complexity" evidence="2">
    <location>
        <begin position="509"/>
        <end position="522"/>
    </location>
</feature>
<protein>
    <submittedName>
        <fullName evidence="3">Uncharacterized protein</fullName>
    </submittedName>
</protein>
<feature type="region of interest" description="Disordered" evidence="2">
    <location>
        <begin position="115"/>
        <end position="134"/>
    </location>
</feature>
<proteinExistence type="predicted"/>
<evidence type="ECO:0000313" key="4">
    <source>
        <dbReference type="Proteomes" id="UP000646827"/>
    </source>
</evidence>
<evidence type="ECO:0000256" key="1">
    <source>
        <dbReference type="SAM" id="Coils"/>
    </source>
</evidence>